<dbReference type="PROSITE" id="PS01124">
    <property type="entry name" value="HTH_ARAC_FAMILY_2"/>
    <property type="match status" value="1"/>
</dbReference>
<evidence type="ECO:0000313" key="6">
    <source>
        <dbReference type="Proteomes" id="UP000317894"/>
    </source>
</evidence>
<dbReference type="PANTHER" id="PTHR46796:SF6">
    <property type="entry name" value="ARAC SUBFAMILY"/>
    <property type="match status" value="1"/>
</dbReference>
<evidence type="ECO:0000256" key="3">
    <source>
        <dbReference type="ARBA" id="ARBA00023163"/>
    </source>
</evidence>
<organism evidence="5 6">
    <name type="scientific">Glacieibacterium frigidum</name>
    <dbReference type="NCBI Taxonomy" id="2593303"/>
    <lineage>
        <taxon>Bacteria</taxon>
        <taxon>Pseudomonadati</taxon>
        <taxon>Pseudomonadota</taxon>
        <taxon>Alphaproteobacteria</taxon>
        <taxon>Sphingomonadales</taxon>
        <taxon>Sphingosinicellaceae</taxon>
        <taxon>Glacieibacterium</taxon>
    </lineage>
</organism>
<evidence type="ECO:0000313" key="5">
    <source>
        <dbReference type="EMBL" id="TRW17433.1"/>
    </source>
</evidence>
<dbReference type="GO" id="GO:0043565">
    <property type="term" value="F:sequence-specific DNA binding"/>
    <property type="evidence" value="ECO:0007669"/>
    <property type="project" value="InterPro"/>
</dbReference>
<dbReference type="SMART" id="SM00342">
    <property type="entry name" value="HTH_ARAC"/>
    <property type="match status" value="1"/>
</dbReference>
<dbReference type="RefSeq" id="WP_143554978.1">
    <property type="nucleotide sequence ID" value="NZ_VJWA01000001.1"/>
</dbReference>
<evidence type="ECO:0000256" key="2">
    <source>
        <dbReference type="ARBA" id="ARBA00023125"/>
    </source>
</evidence>
<feature type="domain" description="HTH araC/xylS-type" evidence="4">
    <location>
        <begin position="211"/>
        <end position="309"/>
    </location>
</feature>
<proteinExistence type="predicted"/>
<evidence type="ECO:0000256" key="1">
    <source>
        <dbReference type="ARBA" id="ARBA00023015"/>
    </source>
</evidence>
<keyword evidence="1" id="KW-0805">Transcription regulation</keyword>
<dbReference type="Pfam" id="PF12833">
    <property type="entry name" value="HTH_18"/>
    <property type="match status" value="1"/>
</dbReference>
<protein>
    <submittedName>
        <fullName evidence="5">Helix-turn-helix domain-containing protein</fullName>
    </submittedName>
</protein>
<dbReference type="InterPro" id="IPR035418">
    <property type="entry name" value="AraC-bd_2"/>
</dbReference>
<gene>
    <name evidence="5" type="ORF">FMM06_04510</name>
</gene>
<dbReference type="OrthoDB" id="7191628at2"/>
<dbReference type="AlphaFoldDB" id="A0A552UGR5"/>
<dbReference type="EMBL" id="VJWA01000001">
    <property type="protein sequence ID" value="TRW17433.1"/>
    <property type="molecule type" value="Genomic_DNA"/>
</dbReference>
<dbReference type="PANTHER" id="PTHR46796">
    <property type="entry name" value="HTH-TYPE TRANSCRIPTIONAL ACTIVATOR RHAS-RELATED"/>
    <property type="match status" value="1"/>
</dbReference>
<dbReference type="Gene3D" id="1.10.10.60">
    <property type="entry name" value="Homeodomain-like"/>
    <property type="match status" value="1"/>
</dbReference>
<comment type="caution">
    <text evidence="5">The sequence shown here is derived from an EMBL/GenBank/DDBJ whole genome shotgun (WGS) entry which is preliminary data.</text>
</comment>
<sequence>MDQPAPVIPTMHLTTADLPEDRQFAAWASFTTQSRVTRPGTGPFFAEADFWNLDRMLVSVQTTDAFTMDRDAQYLQSTAANHFLIVVPYTGEYRFTAPGIDEALGPGDVVVANLNRLGRCDIAGRAHSIGITMSRAFLEEAGGMVDVHGVLPRTPETRLFVAFLRSLVEQLPSTAPASVAPLSRIVRDLFANAVAGIARPEGRALATTLRARAHAYIRAQPPGSLDVERMIADLATTRSSLFRLFRDEGGVLTFDRRRRLRLVHRAVADPLDHRTLGEIGFDCGFEDAAHLANQFKASFGYSMSDLRGHINDHPVAEPAGATPAELYRRAVAALV</sequence>
<name>A0A552UGR5_9SPHN</name>
<keyword evidence="6" id="KW-1185">Reference proteome</keyword>
<keyword evidence="2" id="KW-0238">DNA-binding</keyword>
<dbReference type="InterPro" id="IPR050204">
    <property type="entry name" value="AraC_XylS_family_regulators"/>
</dbReference>
<dbReference type="Pfam" id="PF14525">
    <property type="entry name" value="AraC_binding_2"/>
    <property type="match status" value="1"/>
</dbReference>
<dbReference type="InterPro" id="IPR018060">
    <property type="entry name" value="HTH_AraC"/>
</dbReference>
<dbReference type="Proteomes" id="UP000317894">
    <property type="component" value="Unassembled WGS sequence"/>
</dbReference>
<accession>A0A552UGR5</accession>
<dbReference type="GO" id="GO:0003700">
    <property type="term" value="F:DNA-binding transcription factor activity"/>
    <property type="evidence" value="ECO:0007669"/>
    <property type="project" value="InterPro"/>
</dbReference>
<evidence type="ECO:0000259" key="4">
    <source>
        <dbReference type="PROSITE" id="PS01124"/>
    </source>
</evidence>
<reference evidence="5 6" key="1">
    <citation type="submission" date="2019-07" db="EMBL/GenBank/DDBJ databases">
        <title>Novel species isolated from glacier.</title>
        <authorList>
            <person name="Liu Q."/>
            <person name="Xin Y.-H."/>
        </authorList>
    </citation>
    <scope>NUCLEOTIDE SEQUENCE [LARGE SCALE GENOMIC DNA]</scope>
    <source>
        <strain evidence="5 6">LB1R16</strain>
    </source>
</reference>
<keyword evidence="3" id="KW-0804">Transcription</keyword>